<sequence>MSSNDFPDDASTSTPAFQPSEADLLVGAGQHASFTSKLLIGELLMFGAYIVLVLLAVYTIV</sequence>
<dbReference type="EMBL" id="ML178820">
    <property type="protein sequence ID" value="TFL03261.1"/>
    <property type="molecule type" value="Genomic_DNA"/>
</dbReference>
<keyword evidence="1" id="KW-0472">Membrane</keyword>
<evidence type="ECO:0000256" key="1">
    <source>
        <dbReference type="SAM" id="Phobius"/>
    </source>
</evidence>
<dbReference type="OrthoDB" id="3029622at2759"/>
<evidence type="ECO:0000313" key="2">
    <source>
        <dbReference type="EMBL" id="TFL03261.1"/>
    </source>
</evidence>
<reference evidence="2 3" key="1">
    <citation type="journal article" date="2019" name="Nat. Ecol. Evol.">
        <title>Megaphylogeny resolves global patterns of mushroom evolution.</title>
        <authorList>
            <person name="Varga T."/>
            <person name="Krizsan K."/>
            <person name="Foldi C."/>
            <person name="Dima B."/>
            <person name="Sanchez-Garcia M."/>
            <person name="Sanchez-Ramirez S."/>
            <person name="Szollosi G.J."/>
            <person name="Szarkandi J.G."/>
            <person name="Papp V."/>
            <person name="Albert L."/>
            <person name="Andreopoulos W."/>
            <person name="Angelini C."/>
            <person name="Antonin V."/>
            <person name="Barry K.W."/>
            <person name="Bougher N.L."/>
            <person name="Buchanan P."/>
            <person name="Buyck B."/>
            <person name="Bense V."/>
            <person name="Catcheside P."/>
            <person name="Chovatia M."/>
            <person name="Cooper J."/>
            <person name="Damon W."/>
            <person name="Desjardin D."/>
            <person name="Finy P."/>
            <person name="Geml J."/>
            <person name="Haridas S."/>
            <person name="Hughes K."/>
            <person name="Justo A."/>
            <person name="Karasinski D."/>
            <person name="Kautmanova I."/>
            <person name="Kiss B."/>
            <person name="Kocsube S."/>
            <person name="Kotiranta H."/>
            <person name="LaButti K.M."/>
            <person name="Lechner B.E."/>
            <person name="Liimatainen K."/>
            <person name="Lipzen A."/>
            <person name="Lukacs Z."/>
            <person name="Mihaltcheva S."/>
            <person name="Morgado L.N."/>
            <person name="Niskanen T."/>
            <person name="Noordeloos M.E."/>
            <person name="Ohm R.A."/>
            <person name="Ortiz-Santana B."/>
            <person name="Ovrebo C."/>
            <person name="Racz N."/>
            <person name="Riley R."/>
            <person name="Savchenko A."/>
            <person name="Shiryaev A."/>
            <person name="Soop K."/>
            <person name="Spirin V."/>
            <person name="Szebenyi C."/>
            <person name="Tomsovsky M."/>
            <person name="Tulloss R.E."/>
            <person name="Uehling J."/>
            <person name="Grigoriev I.V."/>
            <person name="Vagvolgyi C."/>
            <person name="Papp T."/>
            <person name="Martin F.M."/>
            <person name="Miettinen O."/>
            <person name="Hibbett D.S."/>
            <person name="Nagy L.G."/>
        </authorList>
    </citation>
    <scope>NUCLEOTIDE SEQUENCE [LARGE SCALE GENOMIC DNA]</scope>
    <source>
        <strain evidence="2 3">CBS 309.79</strain>
    </source>
</reference>
<dbReference type="Proteomes" id="UP000305067">
    <property type="component" value="Unassembled WGS sequence"/>
</dbReference>
<name>A0A5C3QRV3_9AGAR</name>
<feature type="transmembrane region" description="Helical" evidence="1">
    <location>
        <begin position="38"/>
        <end position="60"/>
    </location>
</feature>
<proteinExistence type="predicted"/>
<keyword evidence="1" id="KW-0812">Transmembrane</keyword>
<organism evidence="2 3">
    <name type="scientific">Pterulicium gracile</name>
    <dbReference type="NCBI Taxonomy" id="1884261"/>
    <lineage>
        <taxon>Eukaryota</taxon>
        <taxon>Fungi</taxon>
        <taxon>Dikarya</taxon>
        <taxon>Basidiomycota</taxon>
        <taxon>Agaricomycotina</taxon>
        <taxon>Agaricomycetes</taxon>
        <taxon>Agaricomycetidae</taxon>
        <taxon>Agaricales</taxon>
        <taxon>Pleurotineae</taxon>
        <taxon>Pterulaceae</taxon>
        <taxon>Pterulicium</taxon>
    </lineage>
</organism>
<keyword evidence="3" id="KW-1185">Reference proteome</keyword>
<gene>
    <name evidence="2" type="ORF">BDV98DRAFT_591160</name>
</gene>
<dbReference type="AlphaFoldDB" id="A0A5C3QRV3"/>
<accession>A0A5C3QRV3</accession>
<keyword evidence="1" id="KW-1133">Transmembrane helix</keyword>
<protein>
    <submittedName>
        <fullName evidence="2">Uncharacterized protein</fullName>
    </submittedName>
</protein>
<evidence type="ECO:0000313" key="3">
    <source>
        <dbReference type="Proteomes" id="UP000305067"/>
    </source>
</evidence>